<protein>
    <submittedName>
        <fullName evidence="3">Type IV secretion system protein</fullName>
    </submittedName>
</protein>
<keyword evidence="2" id="KW-0472">Membrane</keyword>
<reference evidence="3 4" key="1">
    <citation type="submission" date="2019-07" db="EMBL/GenBank/DDBJ databases">
        <title>Gastrointestinal microbiota of Peromyscus leucopus, the white-footed mouse.</title>
        <authorList>
            <person name="Milovic A."/>
            <person name="Bassam K."/>
            <person name="Barbour A.G."/>
        </authorList>
    </citation>
    <scope>NUCLEOTIDE SEQUENCE [LARGE SCALE GENOMIC DNA]</scope>
    <source>
        <strain evidence="3 4">LL7</strain>
        <plasmid evidence="3 4">unnamed</plasmid>
    </source>
</reference>
<feature type="compositionally biased region" description="Polar residues" evidence="1">
    <location>
        <begin position="710"/>
        <end position="725"/>
    </location>
</feature>
<keyword evidence="2" id="KW-0812">Transmembrane</keyword>
<evidence type="ECO:0000313" key="4">
    <source>
        <dbReference type="Proteomes" id="UP000316394"/>
    </source>
</evidence>
<feature type="compositionally biased region" description="Basic and acidic residues" evidence="1">
    <location>
        <begin position="117"/>
        <end position="159"/>
    </location>
</feature>
<feature type="region of interest" description="Disordered" evidence="1">
    <location>
        <begin position="116"/>
        <end position="172"/>
    </location>
</feature>
<organism evidence="3 4">
    <name type="scientific">Limosilactobacillus reuteri</name>
    <name type="common">Lactobacillus reuteri</name>
    <dbReference type="NCBI Taxonomy" id="1598"/>
    <lineage>
        <taxon>Bacteria</taxon>
        <taxon>Bacillati</taxon>
        <taxon>Bacillota</taxon>
        <taxon>Bacilli</taxon>
        <taxon>Lactobacillales</taxon>
        <taxon>Lactobacillaceae</taxon>
        <taxon>Limosilactobacillus</taxon>
    </lineage>
</organism>
<keyword evidence="2" id="KW-1133">Transmembrane helix</keyword>
<proteinExistence type="predicted"/>
<evidence type="ECO:0000256" key="2">
    <source>
        <dbReference type="SAM" id="Phobius"/>
    </source>
</evidence>
<feature type="transmembrane region" description="Helical" evidence="2">
    <location>
        <begin position="263"/>
        <end position="285"/>
    </location>
</feature>
<dbReference type="EMBL" id="CP041677">
    <property type="protein sequence ID" value="QDR73671.1"/>
    <property type="molecule type" value="Genomic_DNA"/>
</dbReference>
<gene>
    <name evidence="3" type="ORF">FOD75_11305</name>
</gene>
<feature type="transmembrane region" description="Helical" evidence="2">
    <location>
        <begin position="377"/>
        <end position="402"/>
    </location>
</feature>
<feature type="transmembrane region" description="Helical" evidence="2">
    <location>
        <begin position="306"/>
        <end position="327"/>
    </location>
</feature>
<feature type="transmembrane region" description="Helical" evidence="2">
    <location>
        <begin position="528"/>
        <end position="547"/>
    </location>
</feature>
<accession>A0A517D8I7</accession>
<dbReference type="Proteomes" id="UP000316394">
    <property type="component" value="Plasmid unnamed"/>
</dbReference>
<evidence type="ECO:0000256" key="1">
    <source>
        <dbReference type="SAM" id="MobiDB-lite"/>
    </source>
</evidence>
<dbReference type="RefSeq" id="WP_144228022.1">
    <property type="nucleotide sequence ID" value="NZ_CP041677.1"/>
</dbReference>
<keyword evidence="3" id="KW-0614">Plasmid</keyword>
<feature type="transmembrane region" description="Helical" evidence="2">
    <location>
        <begin position="408"/>
        <end position="432"/>
    </location>
</feature>
<feature type="transmembrane region" description="Helical" evidence="2">
    <location>
        <begin position="444"/>
        <end position="467"/>
    </location>
</feature>
<name>A0A517D8I7_LIMRT</name>
<sequence>MAKKKKQQSSKRQPWFKRLWHTMWKSKGHAVVSVIAIIVVLLVGVFSAFAASSYRSGGENPYKLFGYGVQSMFNPDPRVRKNADQNFRSGMKDYSNARSAAKKNLTSAQQSSLAKKALSEGKKSGVDKEGSTVHKALDKSDKSYAKSQKKENAKEDSDAASRAATVTDSSDSEESTFKGKIASALLHLFWSKGIGKWVLKDGAAGTIFTYSPYEEGTAFSDSDDSTNDPDVVSQLEEKIGSHPTQLMFPTGAYGSKFDGVIDAMSPIFMAFAGALLTIALIVAGTKLGWGSAISGARGRFEAYHNIIDVFIAITGVSCLPIFIGMLLQLDGALLASFATYMQNVKVTGASGNSVSLMSVALQLGMDDASLKALTDGSILGSSFAAVIFVIIYIFTAVGLAIWVKYYYFMRMVAFIILMILGPVFIGLWPFGWGKSRTIAWLKDVIGTIFIQPIQAFTLTIMATLIAVNANAIGTIGNNSQAVSDAKKATASSALNSSANSFTSGFKAASYVDGAKVNDDLLAASNFEVMVVGFIVLILFQPVSRAIAELFGISTNMLDKIHQSTSRTIMTGAAIGGAAVGGLALGAAHLSAAGVKGAGTLAGKAGEKLAEKNKHKQNKLAGNLADKLKGLQKNTSGIKAKEELAKANALLGPNAGRLIGAAAGAGAGNTMAMIGASAAGGEIGKRAALLAPSALSKLGLKEADPYREQMQAQANETTTAGNNSLLESERRKDVNPGEMQEGMKNLSKSELDEVKANAATNQAQLNGLDKDKKVNEARLQELAKKDASGNYISNADTQSKQNETIKNHLKNGEEWDAEHGTPTTLAEIRQKADEIGFDGAKFEKDWSNSEQGKKLTGATREAALVKAENQAMSGFADRVQAANETAAATAGAATTDVMANVDGNQVAQKVDQAEQAFTKQQAEQFDGTPEEFANYMDQPEMQEQLSQVKEAARKDAYIHAGRGVLRHTSQANNDAFVNSTINGDQYQEALSSNLDGMYVPKETQNEMLNNVADLSGERMTHSVNVGDGSNAQVLDNNLYNRMNQQAAYTMNNAGGGTGRKVTAGDLAAVYKPSFMSGSKDTFGTPQEYADHFAQLGQQSYDRYNQQQQNWAHLMDVTQETMQGGAMSRLGRMAGLGSSRPYSPQRTADIATARMHDNPYREATGANSLSLAQASELLPRERDNNGEVAGVAPGSFQKVTTNTHSYLRVKDRQNGVYRTVGMWGVGDGSLAGGEEAYQDLDLTPSGDVVVRQDPMTHRPTGAYRMEGSNRVPITLTNQSNDFGQYFGGKLGASSVLSSQTAEPNSISPYLHIANAPELKSALNGDGDGRVYGDQYNNQGYTDVQLVGRSDGLTIVGNDPRDNVRKVLCEPIKNTVWPGMGQGYEFQAPLKWSNGEYVVDDSKEPVLSPFEGFFADQSKMDGLRNDMHDNIIGHSDQVNHDINHKLLLPTRVDQKNFQINNRPMMPISGLDTMTK</sequence>
<feature type="region of interest" description="Disordered" evidence="1">
    <location>
        <begin position="710"/>
        <end position="740"/>
    </location>
</feature>
<geneLocation type="plasmid" evidence="3 4">
    <name>unnamed</name>
</geneLocation>
<evidence type="ECO:0000313" key="3">
    <source>
        <dbReference type="EMBL" id="QDR73671.1"/>
    </source>
</evidence>